<accession>A0A327Q9K3</accession>
<dbReference type="SUPFAM" id="SSF54001">
    <property type="entry name" value="Cysteine proteinases"/>
    <property type="match status" value="1"/>
</dbReference>
<keyword evidence="2" id="KW-1185">Reference proteome</keyword>
<dbReference type="AlphaFoldDB" id="A0A327Q9K3"/>
<evidence type="ECO:0000313" key="1">
    <source>
        <dbReference type="EMBL" id="RAJ00488.1"/>
    </source>
</evidence>
<evidence type="ECO:0000313" key="2">
    <source>
        <dbReference type="Proteomes" id="UP000249547"/>
    </source>
</evidence>
<sequence>MLPQKFEFLTREQSPKMLLEAIKLYGVAEMPGESSNGLIMSWADEIGVRKSYINDSIPWCGLFMAIVAKRAGKTIVENPLWALNWKNFGTPVKTAMLGDVLIFPRNGGNHVGIYVAENKTHYYVLGGNQGNKVCIMPFEKKNCKAIRRPIYKVQPTNVRIVNVL</sequence>
<dbReference type="NCBIfam" id="TIGR02594">
    <property type="entry name" value="TIGR02594 family protein"/>
    <property type="match status" value="1"/>
</dbReference>
<dbReference type="InterPro" id="IPR038765">
    <property type="entry name" value="Papain-like_cys_pep_sf"/>
</dbReference>
<reference evidence="1 2" key="1">
    <citation type="submission" date="2018-06" db="EMBL/GenBank/DDBJ databases">
        <title>Genomic Encyclopedia of Archaeal and Bacterial Type Strains, Phase II (KMG-II): from individual species to whole genera.</title>
        <authorList>
            <person name="Goeker M."/>
        </authorList>
    </citation>
    <scope>NUCLEOTIDE SEQUENCE [LARGE SCALE GENOMIC DNA]</scope>
    <source>
        <strain evidence="1 2">DSM 23857</strain>
    </source>
</reference>
<protein>
    <submittedName>
        <fullName evidence="1">Uncharacterized protein (TIGR02594 family)</fullName>
    </submittedName>
</protein>
<dbReference type="InterPro" id="IPR013423">
    <property type="entry name" value="CHP02594"/>
</dbReference>
<dbReference type="Gene3D" id="3.90.1720.10">
    <property type="entry name" value="endopeptidase domain like (from Nostoc punctiforme)"/>
    <property type="match status" value="1"/>
</dbReference>
<name>A0A327Q9K3_9BACT</name>
<dbReference type="Proteomes" id="UP000249547">
    <property type="component" value="Unassembled WGS sequence"/>
</dbReference>
<comment type="caution">
    <text evidence="1">The sequence shown here is derived from an EMBL/GenBank/DDBJ whole genome shotgun (WGS) entry which is preliminary data.</text>
</comment>
<proteinExistence type="predicted"/>
<gene>
    <name evidence="1" type="ORF">LX64_04194</name>
</gene>
<organism evidence="1 2">
    <name type="scientific">Chitinophaga skermanii</name>
    <dbReference type="NCBI Taxonomy" id="331697"/>
    <lineage>
        <taxon>Bacteria</taxon>
        <taxon>Pseudomonadati</taxon>
        <taxon>Bacteroidota</taxon>
        <taxon>Chitinophagia</taxon>
        <taxon>Chitinophagales</taxon>
        <taxon>Chitinophagaceae</taxon>
        <taxon>Chitinophaga</taxon>
    </lineage>
</organism>
<dbReference type="EMBL" id="QLLL01000008">
    <property type="protein sequence ID" value="RAJ00488.1"/>
    <property type="molecule type" value="Genomic_DNA"/>
</dbReference>